<dbReference type="AlphaFoldDB" id="A0A3B0SGH3"/>
<gene>
    <name evidence="2" type="ORF">MNBD_ALPHA01-1768</name>
</gene>
<dbReference type="InterPro" id="IPR000182">
    <property type="entry name" value="GNAT_dom"/>
</dbReference>
<dbReference type="Pfam" id="PF13302">
    <property type="entry name" value="Acetyltransf_3"/>
    <property type="match status" value="1"/>
</dbReference>
<name>A0A3B0SGH3_9ZZZZ</name>
<dbReference type="PROSITE" id="PS51186">
    <property type="entry name" value="GNAT"/>
    <property type="match status" value="1"/>
</dbReference>
<dbReference type="InterPro" id="IPR051531">
    <property type="entry name" value="N-acetyltransferase"/>
</dbReference>
<feature type="domain" description="N-acetyltransferase" evidence="1">
    <location>
        <begin position="12"/>
        <end position="175"/>
    </location>
</feature>
<dbReference type="Gene3D" id="3.40.630.30">
    <property type="match status" value="1"/>
</dbReference>
<dbReference type="SUPFAM" id="SSF55729">
    <property type="entry name" value="Acyl-CoA N-acyltransferases (Nat)"/>
    <property type="match status" value="1"/>
</dbReference>
<evidence type="ECO:0000313" key="2">
    <source>
        <dbReference type="EMBL" id="VAW03440.1"/>
    </source>
</evidence>
<protein>
    <recommendedName>
        <fullName evidence="1">N-acetyltransferase domain-containing protein</fullName>
    </recommendedName>
</protein>
<dbReference type="EMBL" id="UOEJ01000172">
    <property type="protein sequence ID" value="VAW03440.1"/>
    <property type="molecule type" value="Genomic_DNA"/>
</dbReference>
<dbReference type="PANTHER" id="PTHR43792">
    <property type="entry name" value="GNAT FAMILY, PUTATIVE (AFU_ORTHOLOGUE AFUA_3G00765)-RELATED-RELATED"/>
    <property type="match status" value="1"/>
</dbReference>
<dbReference type="InterPro" id="IPR016181">
    <property type="entry name" value="Acyl_CoA_acyltransferase"/>
</dbReference>
<dbReference type="GO" id="GO:0016747">
    <property type="term" value="F:acyltransferase activity, transferring groups other than amino-acyl groups"/>
    <property type="evidence" value="ECO:0007669"/>
    <property type="project" value="InterPro"/>
</dbReference>
<accession>A0A3B0SGH3</accession>
<sequence length="182" mass="20428">MAFPEEIETERLRLRPFAPGDRDSLVESLNNWEVTRWLSTNVPFPYRPADGEKYIAIAIADFKAGRSICYAVTDRDTGRHIGGIQVFSVTEEAEIGYWMSPDSWGRGYGSELLKAVMDAGFQTGIISRFVAQTAADNKGSRRILEKAGFIHQGTPPPDYTRCGHQEGCSEFYSLAIDDWRNP</sequence>
<dbReference type="CDD" id="cd04301">
    <property type="entry name" value="NAT_SF"/>
    <property type="match status" value="1"/>
</dbReference>
<proteinExistence type="predicted"/>
<evidence type="ECO:0000259" key="1">
    <source>
        <dbReference type="PROSITE" id="PS51186"/>
    </source>
</evidence>
<organism evidence="2">
    <name type="scientific">hydrothermal vent metagenome</name>
    <dbReference type="NCBI Taxonomy" id="652676"/>
    <lineage>
        <taxon>unclassified sequences</taxon>
        <taxon>metagenomes</taxon>
        <taxon>ecological metagenomes</taxon>
    </lineage>
</organism>
<reference evidence="2" key="1">
    <citation type="submission" date="2018-06" db="EMBL/GenBank/DDBJ databases">
        <authorList>
            <person name="Zhirakovskaya E."/>
        </authorList>
    </citation>
    <scope>NUCLEOTIDE SEQUENCE</scope>
</reference>